<evidence type="ECO:0000259" key="8">
    <source>
        <dbReference type="Pfam" id="PF13873"/>
    </source>
</evidence>
<dbReference type="GO" id="GO:0005634">
    <property type="term" value="C:nucleus"/>
    <property type="evidence" value="ECO:0007669"/>
    <property type="project" value="TreeGrafter"/>
</dbReference>
<proteinExistence type="predicted"/>
<organism evidence="9 10">
    <name type="scientific">Ceutorhynchus assimilis</name>
    <name type="common">cabbage seed weevil</name>
    <dbReference type="NCBI Taxonomy" id="467358"/>
    <lineage>
        <taxon>Eukaryota</taxon>
        <taxon>Metazoa</taxon>
        <taxon>Ecdysozoa</taxon>
        <taxon>Arthropoda</taxon>
        <taxon>Hexapoda</taxon>
        <taxon>Insecta</taxon>
        <taxon>Pterygota</taxon>
        <taxon>Neoptera</taxon>
        <taxon>Endopterygota</taxon>
        <taxon>Coleoptera</taxon>
        <taxon>Polyphaga</taxon>
        <taxon>Cucujiformia</taxon>
        <taxon>Curculionidae</taxon>
        <taxon>Ceutorhynchinae</taxon>
        <taxon>Ceutorhynchus</taxon>
    </lineage>
</organism>
<evidence type="ECO:0000313" key="9">
    <source>
        <dbReference type="EMBL" id="CAG9762527.1"/>
    </source>
</evidence>
<keyword evidence="4" id="KW-0804">Transcription</keyword>
<keyword evidence="10" id="KW-1185">Reference proteome</keyword>
<name>A0A9N9ML67_9CUCU</name>
<comment type="subunit">
    <text evidence="1">Self-associates forming complexes of several hundred monomers.</text>
</comment>
<reference evidence="9" key="1">
    <citation type="submission" date="2022-01" db="EMBL/GenBank/DDBJ databases">
        <authorList>
            <person name="King R."/>
        </authorList>
    </citation>
    <scope>NUCLEOTIDE SEQUENCE</scope>
</reference>
<evidence type="ECO:0000256" key="6">
    <source>
        <dbReference type="SAM" id="Phobius"/>
    </source>
</evidence>
<keyword evidence="6" id="KW-0472">Membrane</keyword>
<dbReference type="PANTHER" id="PTHR23098:SF16">
    <property type="entry name" value="REGULATORY PROTEIN ZESTE"/>
    <property type="match status" value="1"/>
</dbReference>
<feature type="signal peptide" evidence="7">
    <location>
        <begin position="1"/>
        <end position="17"/>
    </location>
</feature>
<dbReference type="PANTHER" id="PTHR23098">
    <property type="entry name" value="AGAP001331-PA-RELATED"/>
    <property type="match status" value="1"/>
</dbReference>
<comment type="function">
    <text evidence="5">Involved in transvection phenomena (= synapsis-dependent gene expression), where the synaptic pairing of chromosomes carrying genes with which zeste interacts influences the expression of these genes. Zeste binds to DNA and stimulates transcription from a nearby promoter.</text>
</comment>
<feature type="transmembrane region" description="Helical" evidence="6">
    <location>
        <begin position="31"/>
        <end position="46"/>
    </location>
</feature>
<feature type="domain" description="Myb/SANT-like DNA-binding" evidence="8">
    <location>
        <begin position="62"/>
        <end position="129"/>
    </location>
</feature>
<keyword evidence="3" id="KW-0805">Transcription regulation</keyword>
<dbReference type="OrthoDB" id="7540822at2759"/>
<keyword evidence="6" id="KW-1133">Transmembrane helix</keyword>
<gene>
    <name evidence="9" type="ORF">CEUTPL_LOCUS3206</name>
</gene>
<dbReference type="AlphaFoldDB" id="A0A9N9ML67"/>
<keyword evidence="6" id="KW-0812">Transmembrane</keyword>
<protein>
    <recommendedName>
        <fullName evidence="2">Regulatory protein zeste</fullName>
    </recommendedName>
</protein>
<accession>A0A9N9ML67</accession>
<evidence type="ECO:0000256" key="7">
    <source>
        <dbReference type="SAM" id="SignalP"/>
    </source>
</evidence>
<dbReference type="Pfam" id="PF13873">
    <property type="entry name" value="Myb_DNA-bind_5"/>
    <property type="match status" value="1"/>
</dbReference>
<evidence type="ECO:0000256" key="3">
    <source>
        <dbReference type="ARBA" id="ARBA00023015"/>
    </source>
</evidence>
<dbReference type="InterPro" id="IPR028002">
    <property type="entry name" value="Myb_DNA-bind_5"/>
</dbReference>
<evidence type="ECO:0000256" key="1">
    <source>
        <dbReference type="ARBA" id="ARBA00011764"/>
    </source>
</evidence>
<evidence type="ECO:0000256" key="5">
    <source>
        <dbReference type="ARBA" id="ARBA00025466"/>
    </source>
</evidence>
<evidence type="ECO:0000256" key="4">
    <source>
        <dbReference type="ARBA" id="ARBA00023163"/>
    </source>
</evidence>
<feature type="chain" id="PRO_5040166725" description="Regulatory protein zeste" evidence="7">
    <location>
        <begin position="18"/>
        <end position="195"/>
    </location>
</feature>
<sequence length="195" mass="22142">MFMFHSIISLCLPLCFSLSFSQVFVLVSIPFIYEMFIVFYSTYNYYENRYNKMASRPTPKHWEIILDWLERNPEMVSGRGIGPTGKSNLKEKWENLAITLNSLGYTNKSAEKWMKTWTDFKCNLKRKAADIKKEQNKTGGGSSTSKALNEFEERALQLLGSTFIGLQVGEVGLPSNSIANVSSLPLSISPHVHLL</sequence>
<evidence type="ECO:0000313" key="10">
    <source>
        <dbReference type="Proteomes" id="UP001152799"/>
    </source>
</evidence>
<dbReference type="EMBL" id="OU892287">
    <property type="protein sequence ID" value="CAG9762527.1"/>
    <property type="molecule type" value="Genomic_DNA"/>
</dbReference>
<evidence type="ECO:0000256" key="2">
    <source>
        <dbReference type="ARBA" id="ARBA00016807"/>
    </source>
</evidence>
<dbReference type="Proteomes" id="UP001152799">
    <property type="component" value="Chromosome 11"/>
</dbReference>
<keyword evidence="7" id="KW-0732">Signal</keyword>